<evidence type="ECO:0000256" key="1">
    <source>
        <dbReference type="SAM" id="MobiDB-lite"/>
    </source>
</evidence>
<accession>A0A9E7FCN0</accession>
<reference evidence="2" key="1">
    <citation type="submission" date="2022-05" db="EMBL/GenBank/DDBJ databases">
        <title>The Musa troglodytarum L. genome provides insights into the mechanism of non-climacteric behaviour and enrichment of carotenoids.</title>
        <authorList>
            <person name="Wang J."/>
        </authorList>
    </citation>
    <scope>NUCLEOTIDE SEQUENCE</scope>
    <source>
        <tissue evidence="2">Leaf</tissue>
    </source>
</reference>
<proteinExistence type="predicted"/>
<evidence type="ECO:0000313" key="2">
    <source>
        <dbReference type="EMBL" id="URD91752.1"/>
    </source>
</evidence>
<organism evidence="2 3">
    <name type="scientific">Musa troglodytarum</name>
    <name type="common">fe'i banana</name>
    <dbReference type="NCBI Taxonomy" id="320322"/>
    <lineage>
        <taxon>Eukaryota</taxon>
        <taxon>Viridiplantae</taxon>
        <taxon>Streptophyta</taxon>
        <taxon>Embryophyta</taxon>
        <taxon>Tracheophyta</taxon>
        <taxon>Spermatophyta</taxon>
        <taxon>Magnoliopsida</taxon>
        <taxon>Liliopsida</taxon>
        <taxon>Zingiberales</taxon>
        <taxon>Musaceae</taxon>
        <taxon>Musa</taxon>
    </lineage>
</organism>
<keyword evidence="3" id="KW-1185">Reference proteome</keyword>
<protein>
    <submittedName>
        <fullName evidence="2">Uncharacterized protein</fullName>
    </submittedName>
</protein>
<dbReference type="Proteomes" id="UP001055439">
    <property type="component" value="Chromosome 3"/>
</dbReference>
<feature type="region of interest" description="Disordered" evidence="1">
    <location>
        <begin position="38"/>
        <end position="63"/>
    </location>
</feature>
<feature type="compositionally biased region" description="Basic and acidic residues" evidence="1">
    <location>
        <begin position="43"/>
        <end position="58"/>
    </location>
</feature>
<evidence type="ECO:0000313" key="3">
    <source>
        <dbReference type="Proteomes" id="UP001055439"/>
    </source>
</evidence>
<name>A0A9E7FCN0_9LILI</name>
<gene>
    <name evidence="2" type="ORF">MUK42_00530</name>
</gene>
<dbReference type="EMBL" id="CP097505">
    <property type="protein sequence ID" value="URD91752.1"/>
    <property type="molecule type" value="Genomic_DNA"/>
</dbReference>
<dbReference type="AlphaFoldDB" id="A0A9E7FCN0"/>
<sequence>MKLLSQLRRDLSSFNLNYSLPVVAVNRARILVPAAKRQKLERKKREEEARRADGDRPTPCRNSGSRLHIFFSQMYIVIIRYASPSPSLSLILIKIVNRSSH</sequence>